<proteinExistence type="predicted"/>
<dbReference type="Proteomes" id="UP000887579">
    <property type="component" value="Unplaced"/>
</dbReference>
<reference evidence="2" key="1">
    <citation type="submission" date="2022-11" db="UniProtKB">
        <authorList>
            <consortium name="WormBaseParasite"/>
        </authorList>
    </citation>
    <scope>IDENTIFICATION</scope>
</reference>
<organism evidence="1 2">
    <name type="scientific">Panagrolaimus sp. ES5</name>
    <dbReference type="NCBI Taxonomy" id="591445"/>
    <lineage>
        <taxon>Eukaryota</taxon>
        <taxon>Metazoa</taxon>
        <taxon>Ecdysozoa</taxon>
        <taxon>Nematoda</taxon>
        <taxon>Chromadorea</taxon>
        <taxon>Rhabditida</taxon>
        <taxon>Tylenchina</taxon>
        <taxon>Panagrolaimomorpha</taxon>
        <taxon>Panagrolaimoidea</taxon>
        <taxon>Panagrolaimidae</taxon>
        <taxon>Panagrolaimus</taxon>
    </lineage>
</organism>
<protein>
    <submittedName>
        <fullName evidence="2">Uncharacterized protein</fullName>
    </submittedName>
</protein>
<evidence type="ECO:0000313" key="1">
    <source>
        <dbReference type="Proteomes" id="UP000887579"/>
    </source>
</evidence>
<sequence>MKLFGAENAENVEPHLLKPMNIKCKGCEAMHLPEERGHENGFYTMCCQKGTVAQLLVDDYPEELKKLWKKEHPDKKLTNNFHENIVSINSSLSFAHPIAKQTDSQAGAIVA</sequence>
<dbReference type="WBParaSite" id="ES5_v2.g19891.t1">
    <property type="protein sequence ID" value="ES5_v2.g19891.t1"/>
    <property type="gene ID" value="ES5_v2.g19891"/>
</dbReference>
<name>A0AC34FRN1_9BILA</name>
<evidence type="ECO:0000313" key="2">
    <source>
        <dbReference type="WBParaSite" id="ES5_v2.g19891.t1"/>
    </source>
</evidence>
<accession>A0AC34FRN1</accession>